<name>A0A100XDB9_MYCTH</name>
<evidence type="ECO:0000256" key="3">
    <source>
        <dbReference type="ARBA" id="ARBA00023163"/>
    </source>
</evidence>
<dbReference type="OMA" id="DYEAEFW"/>
<feature type="domain" description="HTH tetR-type" evidence="5">
    <location>
        <begin position="4"/>
        <end position="64"/>
    </location>
</feature>
<evidence type="ECO:0000256" key="4">
    <source>
        <dbReference type="PROSITE-ProRule" id="PRU00335"/>
    </source>
</evidence>
<accession>A0A100XDB9</accession>
<dbReference type="Proteomes" id="UP000069654">
    <property type="component" value="Unassembled WGS sequence"/>
</dbReference>
<dbReference type="GO" id="GO:0003677">
    <property type="term" value="F:DNA binding"/>
    <property type="evidence" value="ECO:0007669"/>
    <property type="project" value="UniProtKB-UniRule"/>
</dbReference>
<reference evidence="6 7" key="1">
    <citation type="journal article" date="2016" name="Genome Announc.">
        <title>Draft Genome Sequences of Five Rapidly Growing Mycobacterium Species, M. thermoresistibile, M. fortuitum subsp. acetamidolyticum, M. canariasense, M. brisbanense, and M. novocastrense.</title>
        <authorList>
            <person name="Katahira K."/>
            <person name="Ogura Y."/>
            <person name="Gotoh Y."/>
            <person name="Hayashi T."/>
        </authorList>
    </citation>
    <scope>NUCLEOTIDE SEQUENCE [LARGE SCALE GENOMIC DNA]</scope>
    <source>
        <strain evidence="6 7">JCM6362</strain>
    </source>
</reference>
<keyword evidence="1" id="KW-0805">Transcription regulation</keyword>
<protein>
    <submittedName>
        <fullName evidence="6">TetR family transcriptional regulator</fullName>
    </submittedName>
</protein>
<keyword evidence="3" id="KW-0804">Transcription</keyword>
<dbReference type="PRINTS" id="PR00455">
    <property type="entry name" value="HTHTETR"/>
</dbReference>
<dbReference type="AlphaFoldDB" id="A0A100XDB9"/>
<organism evidence="6 7">
    <name type="scientific">Mycolicibacterium thermoresistibile</name>
    <name type="common">Mycobacterium thermoresistibile</name>
    <dbReference type="NCBI Taxonomy" id="1797"/>
    <lineage>
        <taxon>Bacteria</taxon>
        <taxon>Bacillati</taxon>
        <taxon>Actinomycetota</taxon>
        <taxon>Actinomycetes</taxon>
        <taxon>Mycobacteriales</taxon>
        <taxon>Mycobacteriaceae</taxon>
        <taxon>Mycolicibacterium</taxon>
    </lineage>
</organism>
<dbReference type="InterPro" id="IPR011075">
    <property type="entry name" value="TetR_C"/>
</dbReference>
<keyword evidence="2 4" id="KW-0238">DNA-binding</keyword>
<dbReference type="OrthoDB" id="4214267at2"/>
<dbReference type="SUPFAM" id="SSF46689">
    <property type="entry name" value="Homeodomain-like"/>
    <property type="match status" value="1"/>
</dbReference>
<feature type="DNA-binding region" description="H-T-H motif" evidence="4">
    <location>
        <begin position="27"/>
        <end position="46"/>
    </location>
</feature>
<evidence type="ECO:0000259" key="5">
    <source>
        <dbReference type="PROSITE" id="PS50977"/>
    </source>
</evidence>
<reference evidence="7" key="2">
    <citation type="submission" date="2016-02" db="EMBL/GenBank/DDBJ databases">
        <title>Draft genome sequence of five rapidly growing Mycobacterium species.</title>
        <authorList>
            <person name="Katahira K."/>
            <person name="Gotou Y."/>
            <person name="Iida K."/>
            <person name="Ogura Y."/>
            <person name="Hayashi T."/>
        </authorList>
    </citation>
    <scope>NUCLEOTIDE SEQUENCE [LARGE SCALE GENOMIC DNA]</scope>
    <source>
        <strain evidence="7">JCM6362</strain>
    </source>
</reference>
<dbReference type="RefSeq" id="WP_003924060.1">
    <property type="nucleotide sequence ID" value="NZ_BCTB01000009.1"/>
</dbReference>
<dbReference type="PANTHER" id="PTHR47506">
    <property type="entry name" value="TRANSCRIPTIONAL REGULATORY PROTEIN"/>
    <property type="match status" value="1"/>
</dbReference>
<dbReference type="PANTHER" id="PTHR47506:SF1">
    <property type="entry name" value="HTH-TYPE TRANSCRIPTIONAL REGULATOR YJDC"/>
    <property type="match status" value="1"/>
</dbReference>
<evidence type="ECO:0000256" key="2">
    <source>
        <dbReference type="ARBA" id="ARBA00023125"/>
    </source>
</evidence>
<gene>
    <name evidence="6" type="ORF">RMCT_1505</name>
</gene>
<dbReference type="STRING" id="1797.RMCT_1505"/>
<dbReference type="Pfam" id="PF00440">
    <property type="entry name" value="TetR_N"/>
    <property type="match status" value="1"/>
</dbReference>
<dbReference type="SUPFAM" id="SSF48498">
    <property type="entry name" value="Tetracyclin repressor-like, C-terminal domain"/>
    <property type="match status" value="1"/>
</dbReference>
<dbReference type="InterPro" id="IPR036271">
    <property type="entry name" value="Tet_transcr_reg_TetR-rel_C_sf"/>
</dbReference>
<sequence length="185" mass="19921">MAETDDKNRVLATATTLFNERGVQAVGMDAIRDAAGISLKRLYSCFRSKADLVAAVLEQRDADVRRAMTEYVQSRAADPRDRILAVFDFLAHWFAESDFRGCMFINTIGELGGTSTDVRRIARLHKTAVRDYLADLVAAAELPSELAEQLAILADGAIVAATIWGDGTDAAAAARRAAATLISAS</sequence>
<evidence type="ECO:0000313" key="7">
    <source>
        <dbReference type="Proteomes" id="UP000069654"/>
    </source>
</evidence>
<dbReference type="Gene3D" id="1.10.357.10">
    <property type="entry name" value="Tetracycline Repressor, domain 2"/>
    <property type="match status" value="1"/>
</dbReference>
<evidence type="ECO:0000313" key="6">
    <source>
        <dbReference type="EMBL" id="GAT14535.1"/>
    </source>
</evidence>
<proteinExistence type="predicted"/>
<dbReference type="InterPro" id="IPR009057">
    <property type="entry name" value="Homeodomain-like_sf"/>
</dbReference>
<evidence type="ECO:0000256" key="1">
    <source>
        <dbReference type="ARBA" id="ARBA00023015"/>
    </source>
</evidence>
<comment type="caution">
    <text evidence="6">The sequence shown here is derived from an EMBL/GenBank/DDBJ whole genome shotgun (WGS) entry which is preliminary data.</text>
</comment>
<dbReference type="Pfam" id="PF16925">
    <property type="entry name" value="TetR_C_13"/>
    <property type="match status" value="1"/>
</dbReference>
<dbReference type="InterPro" id="IPR001647">
    <property type="entry name" value="HTH_TetR"/>
</dbReference>
<dbReference type="EMBL" id="BCTB01000009">
    <property type="protein sequence ID" value="GAT14535.1"/>
    <property type="molecule type" value="Genomic_DNA"/>
</dbReference>
<dbReference type="PROSITE" id="PS50977">
    <property type="entry name" value="HTH_TETR_2"/>
    <property type="match status" value="1"/>
</dbReference>